<organism evidence="2 3">
    <name type="scientific">Maritimibacter harenae</name>
    <dbReference type="NCBI Taxonomy" id="2606218"/>
    <lineage>
        <taxon>Bacteria</taxon>
        <taxon>Pseudomonadati</taxon>
        <taxon>Pseudomonadota</taxon>
        <taxon>Alphaproteobacteria</taxon>
        <taxon>Rhodobacterales</taxon>
        <taxon>Roseobacteraceae</taxon>
        <taxon>Maritimibacter</taxon>
    </lineage>
</organism>
<dbReference type="EMBL" id="WTUX01000003">
    <property type="protein sequence ID" value="MZR11699.1"/>
    <property type="molecule type" value="Genomic_DNA"/>
</dbReference>
<dbReference type="SUPFAM" id="SSF101790">
    <property type="entry name" value="Aminomethyltransferase beta-barrel domain"/>
    <property type="match status" value="1"/>
</dbReference>
<evidence type="ECO:0000313" key="3">
    <source>
        <dbReference type="Proteomes" id="UP000467322"/>
    </source>
</evidence>
<dbReference type="AlphaFoldDB" id="A0A845LY43"/>
<dbReference type="InterPro" id="IPR029043">
    <property type="entry name" value="GcvT/YgfZ_C"/>
</dbReference>
<reference evidence="2 3" key="1">
    <citation type="submission" date="2019-12" db="EMBL/GenBank/DDBJ databases">
        <title>Maritimibacter sp. nov. sp. isolated from sea sand.</title>
        <authorList>
            <person name="Kim J."/>
            <person name="Jeong S.E."/>
            <person name="Jung H.S."/>
            <person name="Jeon C.O."/>
        </authorList>
    </citation>
    <scope>NUCLEOTIDE SEQUENCE [LARGE SCALE GENOMIC DNA]</scope>
    <source>
        <strain evidence="2 3">DP07</strain>
    </source>
</reference>
<name>A0A845LY43_9RHOB</name>
<keyword evidence="2" id="KW-0808">Transferase</keyword>
<dbReference type="SUPFAM" id="SSF103025">
    <property type="entry name" value="Folate-binding domain"/>
    <property type="match status" value="1"/>
</dbReference>
<evidence type="ECO:0000313" key="2">
    <source>
        <dbReference type="EMBL" id="MZR11699.1"/>
    </source>
</evidence>
<evidence type="ECO:0000259" key="1">
    <source>
        <dbReference type="Pfam" id="PF01571"/>
    </source>
</evidence>
<comment type="caution">
    <text evidence="2">The sequence shown here is derived from an EMBL/GenBank/DDBJ whole genome shotgun (WGS) entry which is preliminary data.</text>
</comment>
<dbReference type="InterPro" id="IPR028896">
    <property type="entry name" value="GcvT/YgfZ/DmdA"/>
</dbReference>
<dbReference type="InterPro" id="IPR027266">
    <property type="entry name" value="TrmE/GcvT-like"/>
</dbReference>
<dbReference type="PANTHER" id="PTHR43757:SF2">
    <property type="entry name" value="AMINOMETHYLTRANSFERASE, MITOCHONDRIAL"/>
    <property type="match status" value="1"/>
</dbReference>
<dbReference type="Gene3D" id="3.30.1360.120">
    <property type="entry name" value="Probable tRNA modification gtpase trme, domain 1"/>
    <property type="match status" value="1"/>
</dbReference>
<keyword evidence="3" id="KW-1185">Reference proteome</keyword>
<feature type="domain" description="GCVT N-terminal" evidence="1">
    <location>
        <begin position="85"/>
        <end position="262"/>
    </location>
</feature>
<sequence>MSRKRAVGMACQPTRQVCSHEGGINKMATSPFAQAVAFDYDPGHGLHMISGAFVRPWEFAGWKSESLSWKRGCYIHAGLSGEGARLRYHGPQAAEFLASICTNSMATFRVGRAKHVVMCTSDGLIAAHGILQRLAEDDFRLFASGPWAAFQHSKTAFDVQQTIETPFLFQVAGPKSLDVLNDVSGDDLGDIGFLRFRDTTIAGHRVQVMRAGMAGTLAYELHGPIEAGPEIFRRVVAAGEPHGIQRLGWKTYPVNHVEGGFPQATWTFASAAPEEPGFLDYVSGSQGTRWRDPAVSGSADHADMRARYRTPSEVGWENSVRFDHDFLGRAAVELDLADARRTIVTLEWNPQDIIDIYASLFEEGEEYEYVELPSSPHFRLALAHADRVLVGGRDVGVASGLAYSYWYRKMLSHCTIDRACAEIGTDVTVLWGNPGGRIKEVRARVARFPYLDKDRNQSVQTASDGAR</sequence>
<accession>A0A845LY43</accession>
<dbReference type="GO" id="GO:0016740">
    <property type="term" value="F:transferase activity"/>
    <property type="evidence" value="ECO:0007669"/>
    <property type="project" value="UniProtKB-KW"/>
</dbReference>
<proteinExistence type="predicted"/>
<gene>
    <name evidence="2" type="ORF">GQE99_01505</name>
</gene>
<dbReference type="Pfam" id="PF01571">
    <property type="entry name" value="GCV_T"/>
    <property type="match status" value="1"/>
</dbReference>
<dbReference type="Proteomes" id="UP000467322">
    <property type="component" value="Unassembled WGS sequence"/>
</dbReference>
<dbReference type="PANTHER" id="PTHR43757">
    <property type="entry name" value="AMINOMETHYLTRANSFERASE"/>
    <property type="match status" value="1"/>
</dbReference>
<protein>
    <submittedName>
        <fullName evidence="2">Aminomethyl transferase family protein</fullName>
    </submittedName>
</protein>
<dbReference type="InterPro" id="IPR006222">
    <property type="entry name" value="GCVT_N"/>
</dbReference>